<protein>
    <recommendedName>
        <fullName evidence="5">Mitochondrial cardiolipin hydrolase</fullName>
    </recommendedName>
    <alternativeName>
        <fullName evidence="6">Mitochondrial phospholipase</fullName>
    </alternativeName>
</protein>
<dbReference type="KEGG" id="soy:115891431"/>
<evidence type="ECO:0000313" key="9">
    <source>
        <dbReference type="RefSeq" id="XP_030767743.1"/>
    </source>
</evidence>
<dbReference type="OrthoDB" id="5205528at2759"/>
<dbReference type="InterPro" id="IPR025202">
    <property type="entry name" value="PLD-like_dom"/>
</dbReference>
<evidence type="ECO:0000256" key="4">
    <source>
        <dbReference type="ARBA" id="ARBA00038012"/>
    </source>
</evidence>
<dbReference type="Gene3D" id="3.30.870.10">
    <property type="entry name" value="Endonuclease Chain A"/>
    <property type="match status" value="1"/>
</dbReference>
<dbReference type="GO" id="GO:0016042">
    <property type="term" value="P:lipid catabolic process"/>
    <property type="evidence" value="ECO:0007669"/>
    <property type="project" value="UniProtKB-KW"/>
</dbReference>
<dbReference type="PANTHER" id="PTHR43856:SF1">
    <property type="entry name" value="MITOCHONDRIAL CARDIOLIPIN HYDROLASE"/>
    <property type="match status" value="1"/>
</dbReference>
<dbReference type="SUPFAM" id="SSF56024">
    <property type="entry name" value="Phospholipase D/nuclease"/>
    <property type="match status" value="1"/>
</dbReference>
<evidence type="ECO:0000313" key="8">
    <source>
        <dbReference type="Proteomes" id="UP000504635"/>
    </source>
</evidence>
<dbReference type="InterPro" id="IPR051406">
    <property type="entry name" value="PLD_domain"/>
</dbReference>
<comment type="similarity">
    <text evidence="4">Belongs to the phospholipase D family. MitoPLD/Zucchini subfamily.</text>
</comment>
<evidence type="ECO:0000259" key="7">
    <source>
        <dbReference type="Pfam" id="PF13091"/>
    </source>
</evidence>
<evidence type="ECO:0000256" key="3">
    <source>
        <dbReference type="ARBA" id="ARBA00023098"/>
    </source>
</evidence>
<evidence type="ECO:0000256" key="1">
    <source>
        <dbReference type="ARBA" id="ARBA00022801"/>
    </source>
</evidence>
<reference evidence="9" key="1">
    <citation type="submission" date="2025-08" db="UniProtKB">
        <authorList>
            <consortium name="RefSeq"/>
        </authorList>
    </citation>
    <scope>IDENTIFICATION</scope>
    <source>
        <tissue evidence="9">Gonads</tissue>
    </source>
</reference>
<dbReference type="GO" id="GO:0016891">
    <property type="term" value="F:RNA endonuclease activity producing 5'-phosphomonoesters, hydrolytic mechanism"/>
    <property type="evidence" value="ECO:0007669"/>
    <property type="project" value="TreeGrafter"/>
</dbReference>
<dbReference type="GO" id="GO:0034587">
    <property type="term" value="P:piRNA processing"/>
    <property type="evidence" value="ECO:0007669"/>
    <property type="project" value="TreeGrafter"/>
</dbReference>
<dbReference type="GeneID" id="115891431"/>
<dbReference type="RefSeq" id="XP_030767743.1">
    <property type="nucleotide sequence ID" value="XM_030911883.1"/>
</dbReference>
<keyword evidence="1" id="KW-0378">Hydrolase</keyword>
<feature type="domain" description="Phospholipase D-like" evidence="7">
    <location>
        <begin position="93"/>
        <end position="222"/>
    </location>
</feature>
<proteinExistence type="inferred from homology"/>
<evidence type="ECO:0000256" key="6">
    <source>
        <dbReference type="ARBA" id="ARBA00043167"/>
    </source>
</evidence>
<dbReference type="Proteomes" id="UP000504635">
    <property type="component" value="Unplaced"/>
</dbReference>
<sequence>MFLDLGDILDHKYTIVTSSILLVIPIYSWKSFFSYWKQLKKEHDDLLLYHGRHNCTITYKANKGFTGWPQHMNNINFIRENRFENLYEPILYFISTAKESLDIAMMIINVNSISSEILKAVKRGVKIRIINNFLHTNSNKDVIQKLMKEGVEYQFYVASSCSTDTIMHHKFAVKDFSDTGGFMCLGSMNLTSSSVLNNYESFIFTSNYHLTEAFKNQFEDCWNNIKIDNEGLINKTILLDSHLDCSRKTRFQ</sequence>
<dbReference type="AlphaFoldDB" id="A0A6J2YUF0"/>
<dbReference type="Pfam" id="PF13091">
    <property type="entry name" value="PLDc_2"/>
    <property type="match status" value="1"/>
</dbReference>
<gene>
    <name evidence="9" type="primary">LOC115891431</name>
</gene>
<dbReference type="GO" id="GO:0005739">
    <property type="term" value="C:mitochondrion"/>
    <property type="evidence" value="ECO:0007669"/>
    <property type="project" value="TreeGrafter"/>
</dbReference>
<keyword evidence="2" id="KW-0442">Lipid degradation</keyword>
<dbReference type="InParanoid" id="A0A6J2YUF0"/>
<evidence type="ECO:0000256" key="5">
    <source>
        <dbReference type="ARBA" id="ARBA00040549"/>
    </source>
</evidence>
<evidence type="ECO:0000256" key="2">
    <source>
        <dbReference type="ARBA" id="ARBA00022963"/>
    </source>
</evidence>
<keyword evidence="8" id="KW-1185">Reference proteome</keyword>
<dbReference type="PANTHER" id="PTHR43856">
    <property type="entry name" value="CARDIOLIPIN HYDROLASE"/>
    <property type="match status" value="1"/>
</dbReference>
<name>A0A6J2YUF0_SITOR</name>
<keyword evidence="3" id="KW-0443">Lipid metabolism</keyword>
<organism evidence="8 9">
    <name type="scientific">Sitophilus oryzae</name>
    <name type="common">Rice weevil</name>
    <name type="synonym">Curculio oryzae</name>
    <dbReference type="NCBI Taxonomy" id="7048"/>
    <lineage>
        <taxon>Eukaryota</taxon>
        <taxon>Metazoa</taxon>
        <taxon>Ecdysozoa</taxon>
        <taxon>Arthropoda</taxon>
        <taxon>Hexapoda</taxon>
        <taxon>Insecta</taxon>
        <taxon>Pterygota</taxon>
        <taxon>Neoptera</taxon>
        <taxon>Endopterygota</taxon>
        <taxon>Coleoptera</taxon>
        <taxon>Polyphaga</taxon>
        <taxon>Cucujiformia</taxon>
        <taxon>Curculionidae</taxon>
        <taxon>Dryophthorinae</taxon>
        <taxon>Sitophilus</taxon>
    </lineage>
</organism>
<accession>A0A6J2YUF0</accession>